<dbReference type="InterPro" id="IPR009014">
    <property type="entry name" value="Transketo_C/PFOR_II"/>
</dbReference>
<dbReference type="FunFam" id="3.40.50.970:FF:000001">
    <property type="entry name" value="Pyruvate dehydrogenase E1 beta subunit"/>
    <property type="match status" value="1"/>
</dbReference>
<evidence type="ECO:0000256" key="1">
    <source>
        <dbReference type="ARBA" id="ARBA00001964"/>
    </source>
</evidence>
<evidence type="ECO:0000256" key="2">
    <source>
        <dbReference type="ARBA" id="ARBA00023002"/>
    </source>
</evidence>
<dbReference type="SUPFAM" id="SSF52922">
    <property type="entry name" value="TK C-terminal domain-like"/>
    <property type="match status" value="1"/>
</dbReference>
<proteinExistence type="predicted"/>
<dbReference type="InterPro" id="IPR005475">
    <property type="entry name" value="Transketolase-like_Pyr-bd"/>
</dbReference>
<name>A0A6J6U453_9ZZZZ</name>
<feature type="domain" description="Transketolase-like pyrimidine-binding" evidence="4">
    <location>
        <begin position="342"/>
        <end position="517"/>
    </location>
</feature>
<keyword evidence="2" id="KW-0560">Oxidoreductase</keyword>
<dbReference type="AlphaFoldDB" id="A0A6J6U453"/>
<dbReference type="InterPro" id="IPR001017">
    <property type="entry name" value="DH_E1"/>
</dbReference>
<gene>
    <name evidence="5" type="ORF">UFOPK2810_01007</name>
</gene>
<dbReference type="Gene3D" id="3.40.50.920">
    <property type="match status" value="1"/>
</dbReference>
<sequence>MHRVRNSQSLTPADAWKAMLFIRRFEEECLRLSGEGQVQGSIHLCLGQEAIPVGAMSVLGEQDRVVATYRGHGWALACGADPTAVMAEIAQREGGVNGGRSGSPLLSDPSVGFLGENSIVGAGGPIADGVALAAVAKGTGGVVAVSLGDGAMNQGSVTEAMVFAAARRLPVIFMCENNQWSEMTPIAWTTRGKDLADRGIGLGIESHVVDGGDPLAVAAAVSAAAEACRAGRGPVLLECKTVRLSGHYNKDIEHYRPAEDQEQARQNDPLGRLGAMILAQGGYDQQQLDDLDSVVTAEVATIAQAVRLMPEPAPETALNHLYAEPRTEARPGFSDEALPREMTYQRAVNAALKEELAARPEVIFYGEDVGFAGGIFGVSRGLQKEFGSERVFDTPIAESAILGSAVGAAMEGMRPVVEIMWADFVFVALDQIVNQAANVRYINSSRLTAPLTIRMQQGVTPGSCAQHAQSIEAFLAHIPGIKVGLPATPQDAYRMTLAAIEDPDPTVLIEFRSLYQMTGEVVTGGPIEPASGARRYGAGSDVAIITWGSMLHTALEASQVLRNEGIESSVLDLRWVNPIDDAAIGQVVADSGGRVIIVHEANTTGGFGAEIAARISERHFVDLAAPIIRIGTPDIRMPSAPSLQKALIPNLTNIADAARALVGRSAVVR</sequence>
<comment type="cofactor">
    <cofactor evidence="1">
        <name>thiamine diphosphate</name>
        <dbReference type="ChEBI" id="CHEBI:58937"/>
    </cofactor>
</comment>
<keyword evidence="3" id="KW-0786">Thiamine pyrophosphate</keyword>
<dbReference type="CDD" id="cd02000">
    <property type="entry name" value="TPP_E1_PDC_ADC_BCADC"/>
    <property type="match status" value="1"/>
</dbReference>
<dbReference type="Pfam" id="PF00676">
    <property type="entry name" value="E1_dh"/>
    <property type="match status" value="1"/>
</dbReference>
<evidence type="ECO:0000313" key="5">
    <source>
        <dbReference type="EMBL" id="CAB4754730.1"/>
    </source>
</evidence>
<dbReference type="EMBL" id="CAEZYZ010000163">
    <property type="protein sequence ID" value="CAB4754730.1"/>
    <property type="molecule type" value="Genomic_DNA"/>
</dbReference>
<dbReference type="SMART" id="SM00861">
    <property type="entry name" value="Transket_pyr"/>
    <property type="match status" value="1"/>
</dbReference>
<evidence type="ECO:0000259" key="4">
    <source>
        <dbReference type="SMART" id="SM00861"/>
    </source>
</evidence>
<accession>A0A6J6U453</accession>
<dbReference type="Pfam" id="PF02780">
    <property type="entry name" value="Transketolase_C"/>
    <property type="match status" value="1"/>
</dbReference>
<dbReference type="CDD" id="cd07036">
    <property type="entry name" value="TPP_PYR_E1-PDHc-beta_like"/>
    <property type="match status" value="1"/>
</dbReference>
<organism evidence="5">
    <name type="scientific">freshwater metagenome</name>
    <dbReference type="NCBI Taxonomy" id="449393"/>
    <lineage>
        <taxon>unclassified sequences</taxon>
        <taxon>metagenomes</taxon>
        <taxon>ecological metagenomes</taxon>
    </lineage>
</organism>
<reference evidence="5" key="1">
    <citation type="submission" date="2020-05" db="EMBL/GenBank/DDBJ databases">
        <authorList>
            <person name="Chiriac C."/>
            <person name="Salcher M."/>
            <person name="Ghai R."/>
            <person name="Kavagutti S V."/>
        </authorList>
    </citation>
    <scope>NUCLEOTIDE SEQUENCE</scope>
</reference>
<dbReference type="InterPro" id="IPR033248">
    <property type="entry name" value="Transketolase_C"/>
</dbReference>
<dbReference type="PANTHER" id="PTHR43257">
    <property type="entry name" value="PYRUVATE DEHYDROGENASE E1 COMPONENT BETA SUBUNIT"/>
    <property type="match status" value="1"/>
</dbReference>
<dbReference type="Pfam" id="PF02779">
    <property type="entry name" value="Transket_pyr"/>
    <property type="match status" value="1"/>
</dbReference>
<dbReference type="Gene3D" id="3.40.50.970">
    <property type="match status" value="2"/>
</dbReference>
<dbReference type="PANTHER" id="PTHR43257:SF2">
    <property type="entry name" value="PYRUVATE DEHYDROGENASE E1 COMPONENT SUBUNIT BETA"/>
    <property type="match status" value="1"/>
</dbReference>
<protein>
    <submittedName>
        <fullName evidence="5">Unannotated protein</fullName>
    </submittedName>
</protein>
<dbReference type="InterPro" id="IPR029061">
    <property type="entry name" value="THDP-binding"/>
</dbReference>
<evidence type="ECO:0000256" key="3">
    <source>
        <dbReference type="ARBA" id="ARBA00023052"/>
    </source>
</evidence>
<dbReference type="SUPFAM" id="SSF52518">
    <property type="entry name" value="Thiamin diphosphate-binding fold (THDP-binding)"/>
    <property type="match status" value="2"/>
</dbReference>
<dbReference type="GO" id="GO:0016624">
    <property type="term" value="F:oxidoreductase activity, acting on the aldehyde or oxo group of donors, disulfide as acceptor"/>
    <property type="evidence" value="ECO:0007669"/>
    <property type="project" value="InterPro"/>
</dbReference>